<feature type="compositionally biased region" description="Polar residues" evidence="6">
    <location>
        <begin position="1"/>
        <end position="17"/>
    </location>
</feature>
<accession>A0ABX5J195</accession>
<dbReference type="InterPro" id="IPR015797">
    <property type="entry name" value="NUDIX_hydrolase-like_dom_sf"/>
</dbReference>
<dbReference type="PANTHER" id="PTHR10885:SF0">
    <property type="entry name" value="ISOPENTENYL-DIPHOSPHATE DELTA-ISOMERASE"/>
    <property type="match status" value="1"/>
</dbReference>
<dbReference type="CDD" id="cd04697">
    <property type="entry name" value="NUDIX_Hydrolase"/>
    <property type="match status" value="1"/>
</dbReference>
<evidence type="ECO:0000256" key="2">
    <source>
        <dbReference type="ARBA" id="ARBA00005582"/>
    </source>
</evidence>
<dbReference type="Proteomes" id="UP000241895">
    <property type="component" value="Unassembled WGS sequence"/>
</dbReference>
<dbReference type="InterPro" id="IPR000086">
    <property type="entry name" value="NUDIX_hydrolase_dom"/>
</dbReference>
<keyword evidence="4 8" id="KW-0378">Hydrolase</keyword>
<sequence>MCPVSSFDSAPTASGVTNAGEASPDNQREAPAAVIARERVQVVDARNRPCGSAWRAEMRRYRFWHRATYIVVRNRRGELCVQHRTLTKEAFPGGLDLAAGGVVGAGEAVHVSARRELAEELGIRAVALRHCLEFRYDEDGYRIFGSVYCVEWDGPLSLQAEEVASVAWMSPRRALELAGVTPDTRLALELLLEREGDN</sequence>
<dbReference type="Pfam" id="PF00293">
    <property type="entry name" value="NUDIX"/>
    <property type="match status" value="1"/>
</dbReference>
<keyword evidence="3" id="KW-0479">Metal-binding</keyword>
<evidence type="ECO:0000313" key="8">
    <source>
        <dbReference type="EMBL" id="PTL96120.1"/>
    </source>
</evidence>
<comment type="similarity">
    <text evidence="2">Belongs to the Nudix hydrolase family.</text>
</comment>
<dbReference type="SUPFAM" id="SSF55811">
    <property type="entry name" value="Nudix"/>
    <property type="match status" value="1"/>
</dbReference>
<organism evidence="8 9">
    <name type="scientific">Halomonas litopenaei</name>
    <dbReference type="NCBI Taxonomy" id="2109328"/>
    <lineage>
        <taxon>Bacteria</taxon>
        <taxon>Pseudomonadati</taxon>
        <taxon>Pseudomonadota</taxon>
        <taxon>Gammaproteobacteria</taxon>
        <taxon>Oceanospirillales</taxon>
        <taxon>Halomonadaceae</taxon>
        <taxon>Halomonas</taxon>
    </lineage>
</organism>
<evidence type="ECO:0000259" key="7">
    <source>
        <dbReference type="PROSITE" id="PS51462"/>
    </source>
</evidence>
<evidence type="ECO:0000256" key="4">
    <source>
        <dbReference type="ARBA" id="ARBA00022801"/>
    </source>
</evidence>
<evidence type="ECO:0000256" key="5">
    <source>
        <dbReference type="ARBA" id="ARBA00022842"/>
    </source>
</evidence>
<comment type="caution">
    <text evidence="8">The sequence shown here is derived from an EMBL/GenBank/DDBJ whole genome shotgun (WGS) entry which is preliminary data.</text>
</comment>
<dbReference type="PROSITE" id="PS51462">
    <property type="entry name" value="NUDIX"/>
    <property type="match status" value="1"/>
</dbReference>
<dbReference type="PANTHER" id="PTHR10885">
    <property type="entry name" value="ISOPENTENYL-DIPHOSPHATE DELTA-ISOMERASE"/>
    <property type="match status" value="1"/>
</dbReference>
<dbReference type="EMBL" id="PXNS01000001">
    <property type="protein sequence ID" value="PTL96120.1"/>
    <property type="molecule type" value="Genomic_DNA"/>
</dbReference>
<dbReference type="InterPro" id="IPR024195">
    <property type="entry name" value="NUDIX_hydrolase_YfcD_pred"/>
</dbReference>
<feature type="domain" description="Nudix hydrolase" evidence="7">
    <location>
        <begin position="63"/>
        <end position="192"/>
    </location>
</feature>
<name>A0ABX5J195_9GAMM</name>
<protein>
    <submittedName>
        <fullName evidence="8">NUDIX hydrolase</fullName>
    </submittedName>
</protein>
<gene>
    <name evidence="8" type="ORF">C6W88_01565</name>
</gene>
<proteinExistence type="inferred from homology"/>
<evidence type="ECO:0000256" key="3">
    <source>
        <dbReference type="ARBA" id="ARBA00022723"/>
    </source>
</evidence>
<dbReference type="Gene3D" id="3.90.79.10">
    <property type="entry name" value="Nucleoside Triphosphate Pyrophosphohydrolase"/>
    <property type="match status" value="1"/>
</dbReference>
<keyword evidence="5" id="KW-0460">Magnesium</keyword>
<dbReference type="PIRSF" id="PIRSF017340">
    <property type="entry name" value="Nudix_hydro"/>
    <property type="match status" value="1"/>
</dbReference>
<evidence type="ECO:0000313" key="9">
    <source>
        <dbReference type="Proteomes" id="UP000241895"/>
    </source>
</evidence>
<dbReference type="GO" id="GO:0016787">
    <property type="term" value="F:hydrolase activity"/>
    <property type="evidence" value="ECO:0007669"/>
    <property type="project" value="UniProtKB-KW"/>
</dbReference>
<evidence type="ECO:0000256" key="6">
    <source>
        <dbReference type="SAM" id="MobiDB-lite"/>
    </source>
</evidence>
<feature type="region of interest" description="Disordered" evidence="6">
    <location>
        <begin position="1"/>
        <end position="29"/>
    </location>
</feature>
<comment type="cofactor">
    <cofactor evidence="1">
        <name>Mg(2+)</name>
        <dbReference type="ChEBI" id="CHEBI:18420"/>
    </cofactor>
</comment>
<reference evidence="8 9" key="1">
    <citation type="submission" date="2018-03" db="EMBL/GenBank/DDBJ databases">
        <authorList>
            <person name="Zhou J."/>
            <person name="Li X."/>
            <person name="Xue M."/>
            <person name="Yin J."/>
        </authorList>
    </citation>
    <scope>NUCLEOTIDE SEQUENCE [LARGE SCALE GENOMIC DNA]</scope>
    <source>
        <strain evidence="8 9">SYSU ZJ2214</strain>
    </source>
</reference>
<keyword evidence="9" id="KW-1185">Reference proteome</keyword>
<evidence type="ECO:0000256" key="1">
    <source>
        <dbReference type="ARBA" id="ARBA00001946"/>
    </source>
</evidence>